<evidence type="ECO:0000313" key="2">
    <source>
        <dbReference type="Proteomes" id="UP001233172"/>
    </source>
</evidence>
<evidence type="ECO:0000313" key="1">
    <source>
        <dbReference type="EMBL" id="KAK0061529.1"/>
    </source>
</evidence>
<reference evidence="1" key="2">
    <citation type="submission" date="2023-04" db="EMBL/GenBank/DDBJ databases">
        <authorList>
            <person name="Bu L."/>
            <person name="Lu L."/>
            <person name="Laidemitt M.R."/>
            <person name="Zhang S.M."/>
            <person name="Mutuku M."/>
            <person name="Mkoji G."/>
            <person name="Steinauer M."/>
            <person name="Loker E.S."/>
        </authorList>
    </citation>
    <scope>NUCLEOTIDE SEQUENCE</scope>
    <source>
        <strain evidence="1">KasaAsao</strain>
        <tissue evidence="1">Whole Snail</tissue>
    </source>
</reference>
<name>A0AAD8BV91_BIOPF</name>
<comment type="caution">
    <text evidence="1">The sequence shown here is derived from an EMBL/GenBank/DDBJ whole genome shotgun (WGS) entry which is preliminary data.</text>
</comment>
<protein>
    <submittedName>
        <fullName evidence="1">Angiopoietin-4</fullName>
    </submittedName>
</protein>
<organism evidence="1 2">
    <name type="scientific">Biomphalaria pfeifferi</name>
    <name type="common">Bloodfluke planorb</name>
    <name type="synonym">Freshwater snail</name>
    <dbReference type="NCBI Taxonomy" id="112525"/>
    <lineage>
        <taxon>Eukaryota</taxon>
        <taxon>Metazoa</taxon>
        <taxon>Spiralia</taxon>
        <taxon>Lophotrochozoa</taxon>
        <taxon>Mollusca</taxon>
        <taxon>Gastropoda</taxon>
        <taxon>Heterobranchia</taxon>
        <taxon>Euthyneura</taxon>
        <taxon>Panpulmonata</taxon>
        <taxon>Hygrophila</taxon>
        <taxon>Lymnaeoidea</taxon>
        <taxon>Planorbidae</taxon>
        <taxon>Biomphalaria</taxon>
    </lineage>
</organism>
<keyword evidence="2" id="KW-1185">Reference proteome</keyword>
<proteinExistence type="predicted"/>
<dbReference type="AlphaFoldDB" id="A0AAD8BV91"/>
<sequence length="85" mass="9900">MAVEYETSSTSFIEEIRSLKQDKNNCQSSFRSQKSRLQFYGSSGLIRELIEPLTLNCSFKFLNDDNQETCTLQSLFILHGFMYKL</sequence>
<gene>
    <name evidence="1" type="ORF">Bpfe_008911</name>
</gene>
<dbReference type="Proteomes" id="UP001233172">
    <property type="component" value="Unassembled WGS sequence"/>
</dbReference>
<accession>A0AAD8BV91</accession>
<dbReference type="EMBL" id="JASAOG010000029">
    <property type="protein sequence ID" value="KAK0061529.1"/>
    <property type="molecule type" value="Genomic_DNA"/>
</dbReference>
<reference evidence="1" key="1">
    <citation type="journal article" date="2023" name="PLoS Negl. Trop. Dis.">
        <title>A genome sequence for Biomphalaria pfeifferi, the major vector snail for the human-infecting parasite Schistosoma mansoni.</title>
        <authorList>
            <person name="Bu L."/>
            <person name="Lu L."/>
            <person name="Laidemitt M.R."/>
            <person name="Zhang S.M."/>
            <person name="Mutuku M."/>
            <person name="Mkoji G."/>
            <person name="Steinauer M."/>
            <person name="Loker E.S."/>
        </authorList>
    </citation>
    <scope>NUCLEOTIDE SEQUENCE</scope>
    <source>
        <strain evidence="1">KasaAsao</strain>
    </source>
</reference>